<keyword evidence="3" id="KW-1185">Reference proteome</keyword>
<proteinExistence type="inferred from homology"/>
<dbReference type="RefSeq" id="WP_111528773.1">
    <property type="nucleotide sequence ID" value="NZ_JBHRSG010000003.1"/>
</dbReference>
<dbReference type="NCBIfam" id="NF004795">
    <property type="entry name" value="PRK06143.1"/>
    <property type="match status" value="1"/>
</dbReference>
<dbReference type="PANTHER" id="PTHR11941:SF171">
    <property type="entry name" value="SD19268P"/>
    <property type="match status" value="1"/>
</dbReference>
<reference evidence="3" key="1">
    <citation type="submission" date="2018-05" db="EMBL/GenBank/DDBJ databases">
        <authorList>
            <person name="Li X."/>
        </authorList>
    </citation>
    <scope>NUCLEOTIDE SEQUENCE [LARGE SCALE GENOMIC DNA]</scope>
    <source>
        <strain evidence="3">LX32</strain>
    </source>
</reference>
<dbReference type="Gene3D" id="3.90.226.10">
    <property type="entry name" value="2-enoyl-CoA Hydratase, Chain A, domain 1"/>
    <property type="match status" value="1"/>
</dbReference>
<sequence length="261" mass="27855">MTATVQVRIEERARGRVAFVAVDNPAKLNSLSSEVMDAFVAAFAGLAEDPELRCAVLTGAGDKAFVGGANIDEMAALASPAAARAFIEKVHACCQAVRDLPCPVVARINGYCLGAGLEIAAACDLRLVSDHAVLGMPEVKLGLPSVVEAALLPTLVGWGRARWMLMTGETFTAEDACRWGFAEAVYPADELDLAVEALVTALIEPEPRAVRLQKALMQRWEELPMSGAVQAGVDAFEEAFRTDEPARAMADFLARRKAAKR</sequence>
<comment type="caution">
    <text evidence="2">The sequence shown here is derived from an EMBL/GenBank/DDBJ whole genome shotgun (WGS) entry which is preliminary data.</text>
</comment>
<name>A0A328AJA2_9CAUL</name>
<dbReference type="GO" id="GO:0004300">
    <property type="term" value="F:enoyl-CoA hydratase activity"/>
    <property type="evidence" value="ECO:0007669"/>
    <property type="project" value="UniProtKB-EC"/>
</dbReference>
<comment type="similarity">
    <text evidence="1">Belongs to the enoyl-CoA hydratase/isomerase family.</text>
</comment>
<evidence type="ECO:0000313" key="2">
    <source>
        <dbReference type="EMBL" id="RAK55023.1"/>
    </source>
</evidence>
<dbReference type="InterPro" id="IPR029045">
    <property type="entry name" value="ClpP/crotonase-like_dom_sf"/>
</dbReference>
<dbReference type="EC" id="4.2.1.17" evidence="2"/>
<evidence type="ECO:0000313" key="3">
    <source>
        <dbReference type="Proteomes" id="UP000249254"/>
    </source>
</evidence>
<organism evidence="2 3">
    <name type="scientific">Phenylobacterium soli</name>
    <dbReference type="NCBI Taxonomy" id="2170551"/>
    <lineage>
        <taxon>Bacteria</taxon>
        <taxon>Pseudomonadati</taxon>
        <taxon>Pseudomonadota</taxon>
        <taxon>Alphaproteobacteria</taxon>
        <taxon>Caulobacterales</taxon>
        <taxon>Caulobacteraceae</taxon>
        <taxon>Phenylobacterium</taxon>
    </lineage>
</organism>
<dbReference type="SUPFAM" id="SSF52096">
    <property type="entry name" value="ClpP/crotonase"/>
    <property type="match status" value="1"/>
</dbReference>
<evidence type="ECO:0000256" key="1">
    <source>
        <dbReference type="ARBA" id="ARBA00005254"/>
    </source>
</evidence>
<protein>
    <submittedName>
        <fullName evidence="2">Enoyl-CoA hydratase</fullName>
        <ecNumber evidence="2">4.2.1.17</ecNumber>
    </submittedName>
</protein>
<dbReference type="AlphaFoldDB" id="A0A328AJA2"/>
<dbReference type="Proteomes" id="UP000249254">
    <property type="component" value="Unassembled WGS sequence"/>
</dbReference>
<keyword evidence="2" id="KW-0456">Lyase</keyword>
<dbReference type="GO" id="GO:0006635">
    <property type="term" value="P:fatty acid beta-oxidation"/>
    <property type="evidence" value="ECO:0007669"/>
    <property type="project" value="TreeGrafter"/>
</dbReference>
<dbReference type="InterPro" id="IPR001753">
    <property type="entry name" value="Enoyl-CoA_hydra/iso"/>
</dbReference>
<accession>A0A328AJA2</accession>
<gene>
    <name evidence="2" type="ORF">DJ017_11050</name>
</gene>
<dbReference type="CDD" id="cd06558">
    <property type="entry name" value="crotonase-like"/>
    <property type="match status" value="1"/>
</dbReference>
<dbReference type="Pfam" id="PF00378">
    <property type="entry name" value="ECH_1"/>
    <property type="match status" value="1"/>
</dbReference>
<dbReference type="EMBL" id="QFYQ01000001">
    <property type="protein sequence ID" value="RAK55023.1"/>
    <property type="molecule type" value="Genomic_DNA"/>
</dbReference>
<dbReference type="OrthoDB" id="7957667at2"/>
<dbReference type="PANTHER" id="PTHR11941">
    <property type="entry name" value="ENOYL-COA HYDRATASE-RELATED"/>
    <property type="match status" value="1"/>
</dbReference>